<dbReference type="Proteomes" id="UP000316545">
    <property type="component" value="Unassembled WGS sequence"/>
</dbReference>
<evidence type="ECO:0000256" key="1">
    <source>
        <dbReference type="SAM" id="SignalP"/>
    </source>
</evidence>
<accession>A0A560GCS3</accession>
<comment type="caution">
    <text evidence="2">The sequence shown here is derived from an EMBL/GenBank/DDBJ whole genome shotgun (WGS) entry which is preliminary data.</text>
</comment>
<evidence type="ECO:0000313" key="2">
    <source>
        <dbReference type="EMBL" id="TWB31712.1"/>
    </source>
</evidence>
<keyword evidence="1" id="KW-0732">Signal</keyword>
<protein>
    <recommendedName>
        <fullName evidence="4">UrcA family protein</fullName>
    </recommendedName>
</protein>
<sequence>MKTMTGVLAVTFIILAGAASAAATTGAATSYWSPGGGLAAVNPAFSYDASTPYGHPPIVEPKGMTAATKARLTNVAQRVDSLIDQHKCADAATLAKNEGGAVMADMATKICALRYSDAK</sequence>
<proteinExistence type="predicted"/>
<feature type="signal peptide" evidence="1">
    <location>
        <begin position="1"/>
        <end position="21"/>
    </location>
</feature>
<keyword evidence="3" id="KW-1185">Reference proteome</keyword>
<dbReference type="EMBL" id="VITO01000001">
    <property type="protein sequence ID" value="TWB31712.1"/>
    <property type="molecule type" value="Genomic_DNA"/>
</dbReference>
<evidence type="ECO:0008006" key="4">
    <source>
        <dbReference type="Google" id="ProtNLM"/>
    </source>
</evidence>
<name>A0A560GCS3_9PROT</name>
<organism evidence="2 3">
    <name type="scientific">Nitrospirillum amazonense</name>
    <dbReference type="NCBI Taxonomy" id="28077"/>
    <lineage>
        <taxon>Bacteria</taxon>
        <taxon>Pseudomonadati</taxon>
        <taxon>Pseudomonadota</taxon>
        <taxon>Alphaproteobacteria</taxon>
        <taxon>Rhodospirillales</taxon>
        <taxon>Azospirillaceae</taxon>
        <taxon>Nitrospirillum</taxon>
    </lineage>
</organism>
<gene>
    <name evidence="2" type="ORF">FBZ88_10182</name>
</gene>
<feature type="chain" id="PRO_5022002173" description="UrcA family protein" evidence="1">
    <location>
        <begin position="22"/>
        <end position="119"/>
    </location>
</feature>
<evidence type="ECO:0000313" key="3">
    <source>
        <dbReference type="Proteomes" id="UP000316545"/>
    </source>
</evidence>
<dbReference type="AlphaFoldDB" id="A0A560GCS3"/>
<reference evidence="2 3" key="1">
    <citation type="submission" date="2019-06" db="EMBL/GenBank/DDBJ databases">
        <title>Genomic Encyclopedia of Type Strains, Phase IV (KMG-V): Genome sequencing to study the core and pangenomes of soil and plant-associated prokaryotes.</title>
        <authorList>
            <person name="Whitman W."/>
        </authorList>
    </citation>
    <scope>NUCLEOTIDE SEQUENCE [LARGE SCALE GENOMIC DNA]</scope>
    <source>
        <strain evidence="2 3">BR 11865</strain>
    </source>
</reference>
<dbReference type="RefSeq" id="WP_145614912.1">
    <property type="nucleotide sequence ID" value="NZ_JAYNFR010000094.1"/>
</dbReference>